<name>A0A5S5D841_9SPHI</name>
<sequence>MVVIYGGTTYTSDIAHAGIINADGTYSAKGGGGDFYIRTGMSEAEFYKPYPPDSGGKQLDYTPTNPGQIV</sequence>
<dbReference type="AlphaFoldDB" id="A0A5S5D841"/>
<reference evidence="2 3" key="1">
    <citation type="submission" date="2019-07" db="EMBL/GenBank/DDBJ databases">
        <title>Genomic Encyclopedia of Archaeal and Bacterial Type Strains, Phase II (KMG-II): from individual species to whole genera.</title>
        <authorList>
            <person name="Goeker M."/>
        </authorList>
    </citation>
    <scope>NUCLEOTIDE SEQUENCE [LARGE SCALE GENOMIC DNA]</scope>
    <source>
        <strain evidence="2 3">DSM 18850</strain>
    </source>
</reference>
<dbReference type="EMBL" id="VNHX01000017">
    <property type="protein sequence ID" value="TYP92253.1"/>
    <property type="molecule type" value="Genomic_DNA"/>
</dbReference>
<organism evidence="2 3">
    <name type="scientific">Sphingobacterium allocomposti</name>
    <dbReference type="NCBI Taxonomy" id="415956"/>
    <lineage>
        <taxon>Bacteria</taxon>
        <taxon>Pseudomonadati</taxon>
        <taxon>Bacteroidota</taxon>
        <taxon>Sphingobacteriia</taxon>
        <taxon>Sphingobacteriales</taxon>
        <taxon>Sphingobacteriaceae</taxon>
        <taxon>Sphingobacterium</taxon>
    </lineage>
</organism>
<evidence type="ECO:0000313" key="3">
    <source>
        <dbReference type="Proteomes" id="UP000325105"/>
    </source>
</evidence>
<accession>A0A5S5D841</accession>
<dbReference type="Proteomes" id="UP000325105">
    <property type="component" value="Unassembled WGS sequence"/>
</dbReference>
<feature type="region of interest" description="Disordered" evidence="1">
    <location>
        <begin position="49"/>
        <end position="70"/>
    </location>
</feature>
<gene>
    <name evidence="2" type="ORF">BC792_11728</name>
</gene>
<keyword evidence="3" id="KW-1185">Reference proteome</keyword>
<evidence type="ECO:0000313" key="2">
    <source>
        <dbReference type="EMBL" id="TYP92253.1"/>
    </source>
</evidence>
<evidence type="ECO:0000256" key="1">
    <source>
        <dbReference type="SAM" id="MobiDB-lite"/>
    </source>
</evidence>
<proteinExistence type="predicted"/>
<comment type="caution">
    <text evidence="2">The sequence shown here is derived from an EMBL/GenBank/DDBJ whole genome shotgun (WGS) entry which is preliminary data.</text>
</comment>
<protein>
    <submittedName>
        <fullName evidence="2">Uncharacterized protein</fullName>
    </submittedName>
</protein>
<feature type="compositionally biased region" description="Polar residues" evidence="1">
    <location>
        <begin position="61"/>
        <end position="70"/>
    </location>
</feature>